<keyword evidence="3" id="KW-0547">Nucleotide-binding</keyword>
<comment type="subcellular location">
    <subcellularLocation>
        <location evidence="3">Cytoplasm</location>
    </subcellularLocation>
</comment>
<dbReference type="PANTHER" id="PTHR37825">
    <property type="entry name" value="TRNA(MET) CYTIDINE ACETATE LIGASE"/>
    <property type="match status" value="1"/>
</dbReference>
<comment type="similarity">
    <text evidence="3">Belongs to the TmcAL family.</text>
</comment>
<sequence>MKAVGVVVEYNPFHNGHAFHLQGTKESTDADVVIAVMSGQFLQRGEPALLPKWTRAKMALLAGVDIVFELPYQFATQKAETFANGSISILAAAGCKAVCFGSESGDISNFHATIDFLEQNHDRYQQTIQEYMKKGMSYPKATSEAYKSLSPSEQLVDLSKPNNILGYQYIQAVRNRNVDMKVVTITRKNADYHDEHFASETIASATSIRKSIFSDRGDIDLVNQYVPMTTFKELRRYYEEYGQFHQWESYWPLLRYRLLQSTPNELREIYEVEEGIENRMIHIALKANSFIEFMTALKTKRYTWTRLQRMCVHILTNTKKEEMKNRDDKPSYLRLLGMTEQGRKYLNYLKDDCELPLISKLSAYQNSDIELDIRASRIYSLGAKRNHQQTIMNMEYNQPPIYIKSGLTTN</sequence>
<proteinExistence type="inferred from homology"/>
<dbReference type="Proteomes" id="UP001601059">
    <property type="component" value="Unassembled WGS sequence"/>
</dbReference>
<protein>
    <recommendedName>
        <fullName evidence="3">tRNA(Met) cytidine acetate ligase</fullName>
        <ecNumber evidence="3">6.3.4.-</ecNumber>
    </recommendedName>
</protein>
<dbReference type="Gene3D" id="3.40.50.620">
    <property type="entry name" value="HUPs"/>
    <property type="match status" value="1"/>
</dbReference>
<comment type="catalytic activity">
    <reaction evidence="3">
        <text>cytidine(34) in elongator tRNA(Met) + acetate + ATP = N(4)-acetylcytidine(34) in elongator tRNA(Met) + AMP + diphosphate</text>
        <dbReference type="Rhea" id="RHEA:58144"/>
        <dbReference type="Rhea" id="RHEA-COMP:10693"/>
        <dbReference type="Rhea" id="RHEA-COMP:10694"/>
        <dbReference type="ChEBI" id="CHEBI:30089"/>
        <dbReference type="ChEBI" id="CHEBI:30616"/>
        <dbReference type="ChEBI" id="CHEBI:33019"/>
        <dbReference type="ChEBI" id="CHEBI:74900"/>
        <dbReference type="ChEBI" id="CHEBI:82748"/>
        <dbReference type="ChEBI" id="CHEBI:456215"/>
    </reaction>
</comment>
<gene>
    <name evidence="3" type="primary">tmcAL</name>
    <name evidence="4" type="ORF">ACFYKX_24075</name>
</gene>
<dbReference type="EC" id="6.3.4.-" evidence="3"/>
<dbReference type="InterPro" id="IPR008513">
    <property type="entry name" value="tRNA(Met)_cyd_acetate_ligase"/>
</dbReference>
<comment type="caution">
    <text evidence="3">Lacks conserved residue(s) required for the propagation of feature annotation.</text>
</comment>
<evidence type="ECO:0000256" key="2">
    <source>
        <dbReference type="ARBA" id="ARBA00022694"/>
    </source>
</evidence>
<evidence type="ECO:0000256" key="1">
    <source>
        <dbReference type="ARBA" id="ARBA00022598"/>
    </source>
</evidence>
<keyword evidence="3" id="KW-0694">RNA-binding</keyword>
<keyword evidence="1 3" id="KW-0436">Ligase</keyword>
<comment type="caution">
    <text evidence="4">The sequence shown here is derived from an EMBL/GenBank/DDBJ whole genome shotgun (WGS) entry which is preliminary data.</text>
</comment>
<feature type="binding site" evidence="3">
    <location>
        <begin position="7"/>
        <end position="20"/>
    </location>
    <ligand>
        <name>ATP</name>
        <dbReference type="ChEBI" id="CHEBI:30616"/>
    </ligand>
</feature>
<accession>A0ABW6KHB5</accession>
<feature type="binding site" evidence="3">
    <location>
        <position position="101"/>
    </location>
    <ligand>
        <name>ATP</name>
        <dbReference type="ChEBI" id="CHEBI:30616"/>
    </ligand>
</feature>
<keyword evidence="3" id="KW-0820">tRNA-binding</keyword>
<dbReference type="RefSeq" id="WP_389364362.1">
    <property type="nucleotide sequence ID" value="NZ_JBIACK010000018.1"/>
</dbReference>
<comment type="function">
    <text evidence="3">Catalyzes the formation of N(4)-acetylcytidine (ac(4)C) at the wobble position of elongator tRNA(Met), using acetate and ATP as substrates. First activates an acetate ion to form acetyladenylate (Ac-AMP) and then transfers the acetyl group to tRNA to form ac(4)C34.</text>
</comment>
<dbReference type="PANTHER" id="PTHR37825:SF1">
    <property type="entry name" value="TRNA(MET) CYTIDINE ACETATE LIGASE"/>
    <property type="match status" value="1"/>
</dbReference>
<dbReference type="NCBIfam" id="NF010191">
    <property type="entry name" value="PRK13670.1"/>
    <property type="match status" value="1"/>
</dbReference>
<name>A0ABW6KHB5_9BACI</name>
<evidence type="ECO:0000313" key="4">
    <source>
        <dbReference type="EMBL" id="MFE8703649.1"/>
    </source>
</evidence>
<keyword evidence="3" id="KW-0067">ATP-binding</keyword>
<keyword evidence="5" id="KW-1185">Reference proteome</keyword>
<evidence type="ECO:0000313" key="5">
    <source>
        <dbReference type="Proteomes" id="UP001601059"/>
    </source>
</evidence>
<dbReference type="Pfam" id="PF05636">
    <property type="entry name" value="HIGH_NTase1"/>
    <property type="match status" value="1"/>
</dbReference>
<keyword evidence="2 3" id="KW-0819">tRNA processing</keyword>
<dbReference type="InterPro" id="IPR014729">
    <property type="entry name" value="Rossmann-like_a/b/a_fold"/>
</dbReference>
<dbReference type="EMBL" id="JBIACK010000018">
    <property type="protein sequence ID" value="MFE8703649.1"/>
    <property type="molecule type" value="Genomic_DNA"/>
</dbReference>
<keyword evidence="3" id="KW-0963">Cytoplasm</keyword>
<evidence type="ECO:0000256" key="3">
    <source>
        <dbReference type="HAMAP-Rule" id="MF_01539"/>
    </source>
</evidence>
<feature type="binding site" evidence="3">
    <location>
        <position position="162"/>
    </location>
    <ligand>
        <name>ATP</name>
        <dbReference type="ChEBI" id="CHEBI:30616"/>
    </ligand>
</feature>
<reference evidence="4 5" key="1">
    <citation type="submission" date="2024-08" db="EMBL/GenBank/DDBJ databases">
        <title>Two novel Cytobacillus novel species.</title>
        <authorList>
            <person name="Liu G."/>
        </authorList>
    </citation>
    <scope>NUCLEOTIDE SEQUENCE [LARGE SCALE GENOMIC DNA]</scope>
    <source>
        <strain evidence="4 5">FJAT-54145</strain>
    </source>
</reference>
<dbReference type="HAMAP" id="MF_01539">
    <property type="entry name" value="TmcAL"/>
    <property type="match status" value="1"/>
</dbReference>
<feature type="binding site" evidence="3">
    <location>
        <position position="187"/>
    </location>
    <ligand>
        <name>ATP</name>
        <dbReference type="ChEBI" id="CHEBI:30616"/>
    </ligand>
</feature>
<dbReference type="SUPFAM" id="SSF52374">
    <property type="entry name" value="Nucleotidylyl transferase"/>
    <property type="match status" value="1"/>
</dbReference>
<organism evidence="4 5">
    <name type="scientific">Cytobacillus spartinae</name>
    <dbReference type="NCBI Taxonomy" id="3299023"/>
    <lineage>
        <taxon>Bacteria</taxon>
        <taxon>Bacillati</taxon>
        <taxon>Bacillota</taxon>
        <taxon>Bacilli</taxon>
        <taxon>Bacillales</taxon>
        <taxon>Bacillaceae</taxon>
        <taxon>Cytobacillus</taxon>
    </lineage>
</organism>